<protein>
    <recommendedName>
        <fullName evidence="2">DNA methylase adenine-specific domain-containing protein</fullName>
    </recommendedName>
</protein>
<proteinExistence type="inferred from homology"/>
<sequence length="115" mass="12852">MVLIDASALGRKVKEGKNQKTLLSGEEEQRIVETFNAREAVEDFSVVVDYDAIAAKNYSLSAGQYFDVRIEYSDLTPEQFAEKVEGFQSRLEAMFAESRTLEKDIVKSLGGLQHG</sequence>
<dbReference type="RefSeq" id="WP_344759188.1">
    <property type="nucleotide sequence ID" value="NZ_BAAAZU010000006.1"/>
</dbReference>
<reference evidence="4" key="1">
    <citation type="journal article" date="2019" name="Int. J. Syst. Evol. Microbiol.">
        <title>The Global Catalogue of Microorganisms (GCM) 10K type strain sequencing project: providing services to taxonomists for standard genome sequencing and annotation.</title>
        <authorList>
            <consortium name="The Broad Institute Genomics Platform"/>
            <consortium name="The Broad Institute Genome Sequencing Center for Infectious Disease"/>
            <person name="Wu L."/>
            <person name="Ma J."/>
        </authorList>
    </citation>
    <scope>NUCLEOTIDE SEQUENCE [LARGE SCALE GENOMIC DNA]</scope>
    <source>
        <strain evidence="4">JCM 16916</strain>
    </source>
</reference>
<accession>A0ABP7ME17</accession>
<dbReference type="Pfam" id="PF02384">
    <property type="entry name" value="N6_Mtase"/>
    <property type="match status" value="1"/>
</dbReference>
<dbReference type="EMBL" id="BAAAZU010000006">
    <property type="protein sequence ID" value="GAA3920967.1"/>
    <property type="molecule type" value="Genomic_DNA"/>
</dbReference>
<evidence type="ECO:0000313" key="3">
    <source>
        <dbReference type="EMBL" id="GAA3920967.1"/>
    </source>
</evidence>
<evidence type="ECO:0000259" key="2">
    <source>
        <dbReference type="Pfam" id="PF02384"/>
    </source>
</evidence>
<keyword evidence="4" id="KW-1185">Reference proteome</keyword>
<dbReference type="InterPro" id="IPR003356">
    <property type="entry name" value="DNA_methylase_A-5"/>
</dbReference>
<feature type="domain" description="DNA methylase adenine-specific" evidence="2">
    <location>
        <begin position="3"/>
        <end position="68"/>
    </location>
</feature>
<comment type="caution">
    <text evidence="3">The sequence shown here is derived from an EMBL/GenBank/DDBJ whole genome shotgun (WGS) entry which is preliminary data.</text>
</comment>
<organism evidence="3 4">
    <name type="scientific">Luteimonas lutimaris</name>
    <dbReference type="NCBI Taxonomy" id="698645"/>
    <lineage>
        <taxon>Bacteria</taxon>
        <taxon>Pseudomonadati</taxon>
        <taxon>Pseudomonadota</taxon>
        <taxon>Gammaproteobacteria</taxon>
        <taxon>Lysobacterales</taxon>
        <taxon>Lysobacteraceae</taxon>
        <taxon>Luteimonas</taxon>
    </lineage>
</organism>
<name>A0ABP7ME17_9GAMM</name>
<dbReference type="Gene3D" id="3.40.50.150">
    <property type="entry name" value="Vaccinia Virus protein VP39"/>
    <property type="match status" value="1"/>
</dbReference>
<dbReference type="InterPro" id="IPR029063">
    <property type="entry name" value="SAM-dependent_MTases_sf"/>
</dbReference>
<gene>
    <name evidence="3" type="ORF">GCM10022229_13290</name>
</gene>
<evidence type="ECO:0000256" key="1">
    <source>
        <dbReference type="ARBA" id="ARBA00006594"/>
    </source>
</evidence>
<comment type="similarity">
    <text evidence="1">Belongs to the N(4)/N(6)-methyltransferase family.</text>
</comment>
<evidence type="ECO:0000313" key="4">
    <source>
        <dbReference type="Proteomes" id="UP001501727"/>
    </source>
</evidence>
<dbReference type="Proteomes" id="UP001501727">
    <property type="component" value="Unassembled WGS sequence"/>
</dbReference>
<dbReference type="SUPFAM" id="SSF53335">
    <property type="entry name" value="S-adenosyl-L-methionine-dependent methyltransferases"/>
    <property type="match status" value="1"/>
</dbReference>